<evidence type="ECO:0000313" key="3">
    <source>
        <dbReference type="Proteomes" id="UP000193642"/>
    </source>
</evidence>
<protein>
    <submittedName>
        <fullName evidence="2">Uncharacterized protein</fullName>
    </submittedName>
</protein>
<comment type="caution">
    <text evidence="2">The sequence shown here is derived from an EMBL/GenBank/DDBJ whole genome shotgun (WGS) entry which is preliminary data.</text>
</comment>
<accession>A0A1Y2CBQ8</accession>
<organism evidence="2 3">
    <name type="scientific">Rhizoclosmatium globosum</name>
    <dbReference type="NCBI Taxonomy" id="329046"/>
    <lineage>
        <taxon>Eukaryota</taxon>
        <taxon>Fungi</taxon>
        <taxon>Fungi incertae sedis</taxon>
        <taxon>Chytridiomycota</taxon>
        <taxon>Chytridiomycota incertae sedis</taxon>
        <taxon>Chytridiomycetes</taxon>
        <taxon>Chytridiales</taxon>
        <taxon>Chytriomycetaceae</taxon>
        <taxon>Rhizoclosmatium</taxon>
    </lineage>
</organism>
<keyword evidence="1" id="KW-0175">Coiled coil</keyword>
<name>A0A1Y2CBQ8_9FUNG</name>
<sequence length="84" mass="9253">MGQPSEVDACIQGLESQLAELKAIIYGATDAPTTNSSSPSTELSKKDKEIEELKAENKKLQYRIMTLVRTVGEKRAIINELNSK</sequence>
<evidence type="ECO:0000256" key="1">
    <source>
        <dbReference type="SAM" id="Coils"/>
    </source>
</evidence>
<dbReference type="Proteomes" id="UP000193642">
    <property type="component" value="Unassembled WGS sequence"/>
</dbReference>
<keyword evidence="3" id="KW-1185">Reference proteome</keyword>
<dbReference type="AlphaFoldDB" id="A0A1Y2CBQ8"/>
<dbReference type="Gene3D" id="1.20.5.170">
    <property type="match status" value="1"/>
</dbReference>
<reference evidence="2 3" key="1">
    <citation type="submission" date="2016-07" db="EMBL/GenBank/DDBJ databases">
        <title>Pervasive Adenine N6-methylation of Active Genes in Fungi.</title>
        <authorList>
            <consortium name="DOE Joint Genome Institute"/>
            <person name="Mondo S.J."/>
            <person name="Dannebaum R.O."/>
            <person name="Kuo R.C."/>
            <person name="Labutti K."/>
            <person name="Haridas S."/>
            <person name="Kuo A."/>
            <person name="Salamov A."/>
            <person name="Ahrendt S.R."/>
            <person name="Lipzen A."/>
            <person name="Sullivan W."/>
            <person name="Andreopoulos W.B."/>
            <person name="Clum A."/>
            <person name="Lindquist E."/>
            <person name="Daum C."/>
            <person name="Ramamoorthy G.K."/>
            <person name="Gryganskyi A."/>
            <person name="Culley D."/>
            <person name="Magnuson J.K."/>
            <person name="James T.Y."/>
            <person name="O'Malley M.A."/>
            <person name="Stajich J.E."/>
            <person name="Spatafora J.W."/>
            <person name="Visel A."/>
            <person name="Grigoriev I.V."/>
        </authorList>
    </citation>
    <scope>NUCLEOTIDE SEQUENCE [LARGE SCALE GENOMIC DNA]</scope>
    <source>
        <strain evidence="2 3">JEL800</strain>
    </source>
</reference>
<dbReference type="OrthoDB" id="2405052at2759"/>
<dbReference type="EMBL" id="MCGO01000024">
    <property type="protein sequence ID" value="ORY43765.1"/>
    <property type="molecule type" value="Genomic_DNA"/>
</dbReference>
<gene>
    <name evidence="2" type="ORF">BCR33DRAFT_717410</name>
</gene>
<evidence type="ECO:0000313" key="2">
    <source>
        <dbReference type="EMBL" id="ORY43765.1"/>
    </source>
</evidence>
<feature type="coiled-coil region" evidence="1">
    <location>
        <begin position="43"/>
        <end position="70"/>
    </location>
</feature>
<proteinExistence type="predicted"/>